<comment type="caution">
    <text evidence="1">The sequence shown here is derived from an EMBL/GenBank/DDBJ whole genome shotgun (WGS) entry which is preliminary data.</text>
</comment>
<evidence type="ECO:0000313" key="2">
    <source>
        <dbReference type="Proteomes" id="UP000005025"/>
    </source>
</evidence>
<dbReference type="EMBL" id="AGRJ01000274">
    <property type="protein sequence ID" value="EHO46193.1"/>
    <property type="molecule type" value="Genomic_DNA"/>
</dbReference>
<protein>
    <submittedName>
        <fullName evidence="1">Uncharacterized protein</fullName>
    </submittedName>
</protein>
<dbReference type="HOGENOM" id="CLU_3217869_0_0_9"/>
<accession>H1LKQ7</accession>
<proteinExistence type="predicted"/>
<dbReference type="Proteomes" id="UP000005025">
    <property type="component" value="Unassembled WGS sequence"/>
</dbReference>
<gene>
    <name evidence="1" type="ORF">HMPREF9104_03211</name>
</gene>
<sequence length="44" mass="5159">MVIDHFWAFLITQLKRFCPNLTRKPLGQDRPSYFPNHALKTGLS</sequence>
<dbReference type="AlphaFoldDB" id="H1LKQ7"/>
<evidence type="ECO:0000313" key="1">
    <source>
        <dbReference type="EMBL" id="EHO46193.1"/>
    </source>
</evidence>
<name>H1LKQ7_9LACO</name>
<dbReference type="PATRIC" id="fig|797516.3.peg.2880"/>
<reference evidence="1 2" key="1">
    <citation type="submission" date="2011-09" db="EMBL/GenBank/DDBJ databases">
        <authorList>
            <person name="Weinstock G."/>
            <person name="Sodergren E."/>
            <person name="Clifton S."/>
            <person name="Fulton L."/>
            <person name="Fulton B."/>
            <person name="Courtney L."/>
            <person name="Fronick C."/>
            <person name="Harrison M."/>
            <person name="Strong C."/>
            <person name="Farmer C."/>
            <person name="Delahaunty K."/>
            <person name="Markovic C."/>
            <person name="Hall O."/>
            <person name="Minx P."/>
            <person name="Tomlinson C."/>
            <person name="Mitreva M."/>
            <person name="Hou S."/>
            <person name="Chen J."/>
            <person name="Wollam A."/>
            <person name="Pepin K.H."/>
            <person name="Johnson M."/>
            <person name="Bhonagiri V."/>
            <person name="Zhang X."/>
            <person name="Suruliraj S."/>
            <person name="Warren W."/>
            <person name="Chinwalla A."/>
            <person name="Mardis E.R."/>
            <person name="Wilson R.K."/>
        </authorList>
    </citation>
    <scope>NUCLEOTIDE SEQUENCE [LARGE SCALE GENOMIC DNA]</scope>
    <source>
        <strain evidence="1 2">F0435</strain>
    </source>
</reference>
<organism evidence="1 2">
    <name type="scientific">Lentilactobacillus kisonensis F0435</name>
    <dbReference type="NCBI Taxonomy" id="797516"/>
    <lineage>
        <taxon>Bacteria</taxon>
        <taxon>Bacillati</taxon>
        <taxon>Bacillota</taxon>
        <taxon>Bacilli</taxon>
        <taxon>Lactobacillales</taxon>
        <taxon>Lactobacillaceae</taxon>
        <taxon>Lentilactobacillus</taxon>
    </lineage>
</organism>